<dbReference type="OrthoDB" id="1163093at2759"/>
<dbReference type="AlphaFoldDB" id="A0A8K0HDT0"/>
<dbReference type="PROSITE" id="PS50891">
    <property type="entry name" value="LOB"/>
    <property type="match status" value="1"/>
</dbReference>
<dbReference type="Pfam" id="PF03195">
    <property type="entry name" value="LOB"/>
    <property type="match status" value="1"/>
</dbReference>
<reference evidence="3" key="1">
    <citation type="submission" date="2020-03" db="EMBL/GenBank/DDBJ databases">
        <title>A high-quality chromosome-level genome assembly of a woody plant with both climbing and erect habits, Rhamnella rubrinervis.</title>
        <authorList>
            <person name="Lu Z."/>
            <person name="Yang Y."/>
            <person name="Zhu X."/>
            <person name="Sun Y."/>
        </authorList>
    </citation>
    <scope>NUCLEOTIDE SEQUENCE</scope>
    <source>
        <strain evidence="3">BYM</strain>
        <tissue evidence="3">Leaf</tissue>
    </source>
</reference>
<evidence type="ECO:0000313" key="4">
    <source>
        <dbReference type="Proteomes" id="UP000796880"/>
    </source>
</evidence>
<dbReference type="PANTHER" id="PTHR31301:SF68">
    <property type="entry name" value="LOB DOMAIN-CONTAINING PROTEIN 32-RELATED"/>
    <property type="match status" value="1"/>
</dbReference>
<comment type="similarity">
    <text evidence="1">Belongs to the LOB domain-containing protein family.</text>
</comment>
<dbReference type="PANTHER" id="PTHR31301">
    <property type="entry name" value="LOB DOMAIN-CONTAINING PROTEIN 4-RELATED"/>
    <property type="match status" value="1"/>
</dbReference>
<comment type="caution">
    <text evidence="3">The sequence shown here is derived from an EMBL/GenBank/DDBJ whole genome shotgun (WGS) entry which is preliminary data.</text>
</comment>
<organism evidence="3 4">
    <name type="scientific">Rhamnella rubrinervis</name>
    <dbReference type="NCBI Taxonomy" id="2594499"/>
    <lineage>
        <taxon>Eukaryota</taxon>
        <taxon>Viridiplantae</taxon>
        <taxon>Streptophyta</taxon>
        <taxon>Embryophyta</taxon>
        <taxon>Tracheophyta</taxon>
        <taxon>Spermatophyta</taxon>
        <taxon>Magnoliopsida</taxon>
        <taxon>eudicotyledons</taxon>
        <taxon>Gunneridae</taxon>
        <taxon>Pentapetalae</taxon>
        <taxon>rosids</taxon>
        <taxon>fabids</taxon>
        <taxon>Rosales</taxon>
        <taxon>Rhamnaceae</taxon>
        <taxon>rhamnoid group</taxon>
        <taxon>Rhamneae</taxon>
        <taxon>Rhamnella</taxon>
    </lineage>
</organism>
<feature type="domain" description="LOB" evidence="2">
    <location>
        <begin position="8"/>
        <end position="109"/>
    </location>
</feature>
<dbReference type="InterPro" id="IPR004883">
    <property type="entry name" value="LOB"/>
</dbReference>
<evidence type="ECO:0000313" key="3">
    <source>
        <dbReference type="EMBL" id="KAF3450339.1"/>
    </source>
</evidence>
<dbReference type="EMBL" id="VOIH02000003">
    <property type="protein sequence ID" value="KAF3450339.1"/>
    <property type="molecule type" value="Genomic_DNA"/>
</dbReference>
<gene>
    <name evidence="3" type="ORF">FNV43_RR06419</name>
</gene>
<dbReference type="Proteomes" id="UP000796880">
    <property type="component" value="Unassembled WGS sequence"/>
</dbReference>
<evidence type="ECO:0000259" key="2">
    <source>
        <dbReference type="PROSITE" id="PS50891"/>
    </source>
</evidence>
<sequence length="270" mass="29834">MSSSSSHSPCAACKFLRRKCTQECVFAPYFPPDQPQKFANVHRVYGASNVAKLLNELNTVHREDAVTSLAYEAEARLRDPIYGCVGFISVLQNRLRQVQNDLYTAKKELSAYIGPQAMMIPIIQPQQHHSDAALPYNMQMPMLGISTGASHGAGGQLVIQEPQQQQAQQIFEVQQQHQELVRFNSGFDPVSSVGGGGASGGFNHQMSGDNNGIMSPSLGLATFEQNGFPIQPQQPPHYHPIEYQLQAQLLFQQSQQQPQQSQHKSEGEES</sequence>
<name>A0A8K0HDT0_9ROSA</name>
<proteinExistence type="inferred from homology"/>
<protein>
    <recommendedName>
        <fullName evidence="2">LOB domain-containing protein</fullName>
    </recommendedName>
</protein>
<evidence type="ECO:0000256" key="1">
    <source>
        <dbReference type="ARBA" id="ARBA00005474"/>
    </source>
</evidence>
<keyword evidence="4" id="KW-1185">Reference proteome</keyword>
<accession>A0A8K0HDT0</accession>